<evidence type="ECO:0000256" key="3">
    <source>
        <dbReference type="ARBA" id="ARBA00022840"/>
    </source>
</evidence>
<gene>
    <name evidence="5" type="ORF">ASZ90_019201</name>
</gene>
<keyword evidence="3 5" id="KW-0067">ATP-binding</keyword>
<keyword evidence="1" id="KW-0813">Transport</keyword>
<dbReference type="Pfam" id="PF00005">
    <property type="entry name" value="ABC_tran"/>
    <property type="match status" value="1"/>
</dbReference>
<dbReference type="Gene3D" id="3.40.50.300">
    <property type="entry name" value="P-loop containing nucleotide triphosphate hydrolases"/>
    <property type="match status" value="1"/>
</dbReference>
<protein>
    <submittedName>
        <fullName evidence="5">Abc transporter, atp-binding protein</fullName>
    </submittedName>
</protein>
<feature type="domain" description="ABC transporter" evidence="4">
    <location>
        <begin position="4"/>
        <end position="229"/>
    </location>
</feature>
<proteinExistence type="predicted"/>
<dbReference type="AlphaFoldDB" id="A0A0W8E4C0"/>
<keyword evidence="2" id="KW-0547">Nucleotide-binding</keyword>
<dbReference type="PANTHER" id="PTHR42939:SF1">
    <property type="entry name" value="ABC TRANSPORTER ATP-BINDING PROTEIN ALBC-RELATED"/>
    <property type="match status" value="1"/>
</dbReference>
<sequence>MTAFRIDNLVKGYPKSSFKLRIKQFSLPQGSIMGLLGVNGAGKTSLLKLLIQITFPDEGTVTWSKNVSLASDFIVNNVSYMPEYKNLYHNLSVGSMLRFSSRTIPGWNNLKAETLLSVFPLDLGKKISTLSYGEKIRLYGVITFSKDVPYIILDEPSRGLDPVMQDRMLEQVKLASQEGKTIVFSSHQLQEIEETADSTAIIKNGEIILYDYLDDLKSSLFLLAAPDGINIPSEEASQLVILARRRQSGQDILLCRGTESTRPSLGGPARVFDVNLKDIFLTINEGEVYQ</sequence>
<dbReference type="InterPro" id="IPR003593">
    <property type="entry name" value="AAA+_ATPase"/>
</dbReference>
<evidence type="ECO:0000256" key="2">
    <source>
        <dbReference type="ARBA" id="ARBA00022741"/>
    </source>
</evidence>
<evidence type="ECO:0000256" key="1">
    <source>
        <dbReference type="ARBA" id="ARBA00022448"/>
    </source>
</evidence>
<dbReference type="InterPro" id="IPR003439">
    <property type="entry name" value="ABC_transporter-like_ATP-bd"/>
</dbReference>
<dbReference type="PROSITE" id="PS50893">
    <property type="entry name" value="ABC_TRANSPORTER_2"/>
    <property type="match status" value="1"/>
</dbReference>
<evidence type="ECO:0000313" key="5">
    <source>
        <dbReference type="EMBL" id="KUG03413.1"/>
    </source>
</evidence>
<reference evidence="5" key="1">
    <citation type="journal article" date="2015" name="Proc. Natl. Acad. Sci. U.S.A.">
        <title>Networks of energetic and metabolic interactions define dynamics in microbial communities.</title>
        <authorList>
            <person name="Embree M."/>
            <person name="Liu J.K."/>
            <person name="Al-Bassam M.M."/>
            <person name="Zengler K."/>
        </authorList>
    </citation>
    <scope>NUCLEOTIDE SEQUENCE</scope>
</reference>
<name>A0A0W8E4C0_9ZZZZ</name>
<dbReference type="EMBL" id="LNQE01001882">
    <property type="protein sequence ID" value="KUG03413.1"/>
    <property type="molecule type" value="Genomic_DNA"/>
</dbReference>
<dbReference type="InterPro" id="IPR051782">
    <property type="entry name" value="ABC_Transporter_VariousFunc"/>
</dbReference>
<dbReference type="SMART" id="SM00382">
    <property type="entry name" value="AAA"/>
    <property type="match status" value="1"/>
</dbReference>
<dbReference type="InterPro" id="IPR027417">
    <property type="entry name" value="P-loop_NTPase"/>
</dbReference>
<accession>A0A0W8E4C0</accession>
<dbReference type="PANTHER" id="PTHR42939">
    <property type="entry name" value="ABC TRANSPORTER ATP-BINDING PROTEIN ALBC-RELATED"/>
    <property type="match status" value="1"/>
</dbReference>
<evidence type="ECO:0000259" key="4">
    <source>
        <dbReference type="PROSITE" id="PS50893"/>
    </source>
</evidence>
<dbReference type="CDD" id="cd03230">
    <property type="entry name" value="ABC_DR_subfamily_A"/>
    <property type="match status" value="1"/>
</dbReference>
<organism evidence="5">
    <name type="scientific">hydrocarbon metagenome</name>
    <dbReference type="NCBI Taxonomy" id="938273"/>
    <lineage>
        <taxon>unclassified sequences</taxon>
        <taxon>metagenomes</taxon>
        <taxon>ecological metagenomes</taxon>
    </lineage>
</organism>
<comment type="caution">
    <text evidence="5">The sequence shown here is derived from an EMBL/GenBank/DDBJ whole genome shotgun (WGS) entry which is preliminary data.</text>
</comment>
<dbReference type="GO" id="GO:0016887">
    <property type="term" value="F:ATP hydrolysis activity"/>
    <property type="evidence" value="ECO:0007669"/>
    <property type="project" value="InterPro"/>
</dbReference>
<dbReference type="SUPFAM" id="SSF52540">
    <property type="entry name" value="P-loop containing nucleoside triphosphate hydrolases"/>
    <property type="match status" value="1"/>
</dbReference>
<dbReference type="GO" id="GO:0005524">
    <property type="term" value="F:ATP binding"/>
    <property type="evidence" value="ECO:0007669"/>
    <property type="project" value="UniProtKB-KW"/>
</dbReference>